<dbReference type="EMBL" id="GGEC01000027">
    <property type="protein sequence ID" value="MBW80510.1"/>
    <property type="molecule type" value="Transcribed_RNA"/>
</dbReference>
<reference evidence="1" key="1">
    <citation type="submission" date="2018-02" db="EMBL/GenBank/DDBJ databases">
        <title>Rhizophora mucronata_Transcriptome.</title>
        <authorList>
            <person name="Meera S.P."/>
            <person name="Sreeshan A."/>
            <person name="Augustine A."/>
        </authorList>
    </citation>
    <scope>NUCLEOTIDE SEQUENCE</scope>
    <source>
        <tissue evidence="1">Leaf</tissue>
    </source>
</reference>
<dbReference type="AlphaFoldDB" id="A0A2P2IH15"/>
<proteinExistence type="predicted"/>
<organism evidence="1">
    <name type="scientific">Rhizophora mucronata</name>
    <name type="common">Asiatic mangrove</name>
    <dbReference type="NCBI Taxonomy" id="61149"/>
    <lineage>
        <taxon>Eukaryota</taxon>
        <taxon>Viridiplantae</taxon>
        <taxon>Streptophyta</taxon>
        <taxon>Embryophyta</taxon>
        <taxon>Tracheophyta</taxon>
        <taxon>Spermatophyta</taxon>
        <taxon>Magnoliopsida</taxon>
        <taxon>eudicotyledons</taxon>
        <taxon>Gunneridae</taxon>
        <taxon>Pentapetalae</taxon>
        <taxon>rosids</taxon>
        <taxon>fabids</taxon>
        <taxon>Malpighiales</taxon>
        <taxon>Rhizophoraceae</taxon>
        <taxon>Rhizophora</taxon>
    </lineage>
</organism>
<sequence>MRQDFELQLSSILAGCLILTALFRNPSCHCALFNRILFQN</sequence>
<name>A0A2P2IH15_RHIMU</name>
<protein>
    <submittedName>
        <fullName evidence="1">Uncharacterized protein</fullName>
    </submittedName>
</protein>
<accession>A0A2P2IH15</accession>
<evidence type="ECO:0000313" key="1">
    <source>
        <dbReference type="EMBL" id="MBW80510.1"/>
    </source>
</evidence>